<proteinExistence type="predicted"/>
<dbReference type="InterPro" id="IPR036691">
    <property type="entry name" value="Endo/exonu/phosph_ase_sf"/>
</dbReference>
<gene>
    <name evidence="2" type="ORF">N5J06_20080</name>
</gene>
<dbReference type="InterPro" id="IPR005135">
    <property type="entry name" value="Endo/exonuclease/phosphatase"/>
</dbReference>
<dbReference type="Pfam" id="PF19580">
    <property type="entry name" value="Exo_endo_phos_3"/>
    <property type="match status" value="1"/>
</dbReference>
<evidence type="ECO:0000259" key="1">
    <source>
        <dbReference type="Pfam" id="PF19580"/>
    </source>
</evidence>
<dbReference type="Gene3D" id="3.60.10.10">
    <property type="entry name" value="Endonuclease/exonuclease/phosphatase"/>
    <property type="match status" value="1"/>
</dbReference>
<keyword evidence="3" id="KW-1185">Reference proteome</keyword>
<accession>A0ABT2LE10</accession>
<dbReference type="Proteomes" id="UP001164420">
    <property type="component" value="Unassembled WGS sequence"/>
</dbReference>
<reference evidence="2 3" key="1">
    <citation type="journal article" date="2023" name="Front. Microbiol.">
        <title>Ralstonia chuxiongensis sp. nov., Ralstonia mojiangensis sp. nov., and Ralstonia soli sp. nov., isolated from tobacco fields, are three novel species in the family Burkholderiaceae.</title>
        <authorList>
            <person name="Lu C.H."/>
            <person name="Zhang Y.Y."/>
            <person name="Jiang N."/>
            <person name="Chen W."/>
            <person name="Shao X."/>
            <person name="Zhao Z.M."/>
            <person name="Lu W.L."/>
            <person name="Hu X."/>
            <person name="Xi Y.X."/>
            <person name="Zou S.Y."/>
            <person name="Wei Q.J."/>
            <person name="Lin Z.L."/>
            <person name="Gong L."/>
            <person name="Gai X.T."/>
            <person name="Zhang L.Q."/>
            <person name="Li J.Y."/>
            <person name="Jin Y."/>
            <person name="Xia Z.Y."/>
        </authorList>
    </citation>
    <scope>NUCLEOTIDE SEQUENCE [LARGE SCALE GENOMIC DNA]</scope>
    <source>
        <strain evidence="2 3">22TCJT01-1</strain>
    </source>
</reference>
<dbReference type="SUPFAM" id="SSF56219">
    <property type="entry name" value="DNase I-like"/>
    <property type="match status" value="1"/>
</dbReference>
<name>A0ABT2LE10_9RALS</name>
<comment type="caution">
    <text evidence="2">The sequence shown here is derived from an EMBL/GenBank/DDBJ whole genome shotgun (WGS) entry which is preliminary data.</text>
</comment>
<feature type="domain" description="Endonuclease/exonuclease/phosphatase" evidence="1">
    <location>
        <begin position="52"/>
        <end position="231"/>
    </location>
</feature>
<sequence length="271" mass="30952">MVKLVRELYEQTEFDVLALGEVCTADLSAIVAGMGAPHLSVHDATDRESKPMFDTAVIYDERRLCFEGNRSIQDRFARQTLKTGEVVALRSTLTNQPFQLVVSHWPSRITAQELDSVRMELGTSLRRSLQGMSEDGASPYTILMGDYNDDPFSRSLAHHLLATRDRGLARRRGEYFYNPFWKQIGESHDDLHEDDNGICGTHFYSRGRDSRWFTYDQMMFSSAFLSNQGMVLRERETGILAPPELRSKLLATREIFDHLPVLGTVELRVQK</sequence>
<organism evidence="2 3">
    <name type="scientific">Ralstonia mojiangensis</name>
    <dbReference type="NCBI Taxonomy" id="2953895"/>
    <lineage>
        <taxon>Bacteria</taxon>
        <taxon>Pseudomonadati</taxon>
        <taxon>Pseudomonadota</taxon>
        <taxon>Betaproteobacteria</taxon>
        <taxon>Burkholderiales</taxon>
        <taxon>Burkholderiaceae</taxon>
        <taxon>Ralstonia</taxon>
    </lineage>
</organism>
<evidence type="ECO:0000313" key="3">
    <source>
        <dbReference type="Proteomes" id="UP001164420"/>
    </source>
</evidence>
<keyword evidence="2" id="KW-0255">Endonuclease</keyword>
<keyword evidence="2" id="KW-0540">Nuclease</keyword>
<evidence type="ECO:0000313" key="2">
    <source>
        <dbReference type="EMBL" id="MCT7313279.1"/>
    </source>
</evidence>
<dbReference type="GO" id="GO:0004519">
    <property type="term" value="F:endonuclease activity"/>
    <property type="evidence" value="ECO:0007669"/>
    <property type="project" value="UniProtKB-KW"/>
</dbReference>
<keyword evidence="2" id="KW-0378">Hydrolase</keyword>
<dbReference type="EMBL" id="JAOCQI010000003">
    <property type="protein sequence ID" value="MCT7313279.1"/>
    <property type="molecule type" value="Genomic_DNA"/>
</dbReference>
<protein>
    <submittedName>
        <fullName evidence="2">Endonuclease/exonuclease/phosphatase family protein</fullName>
    </submittedName>
</protein>